<comment type="caution">
    <text evidence="3">The sequence shown here is derived from an EMBL/GenBank/DDBJ whole genome shotgun (WGS) entry which is preliminary data.</text>
</comment>
<evidence type="ECO:0000313" key="4">
    <source>
        <dbReference type="Proteomes" id="UP000239504"/>
    </source>
</evidence>
<dbReference type="InterPro" id="IPR001623">
    <property type="entry name" value="DnaJ_domain"/>
</dbReference>
<dbReference type="OrthoDB" id="9786294at2"/>
<dbReference type="AlphaFoldDB" id="A0A2S7JZ47"/>
<feature type="compositionally biased region" description="Basic and acidic residues" evidence="1">
    <location>
        <begin position="68"/>
        <end position="81"/>
    </location>
</feature>
<dbReference type="CDD" id="cd06257">
    <property type="entry name" value="DnaJ"/>
    <property type="match status" value="1"/>
</dbReference>
<dbReference type="Gene3D" id="1.10.287.110">
    <property type="entry name" value="DnaJ domain"/>
    <property type="match status" value="1"/>
</dbReference>
<name>A0A2S7JZ47_9PROT</name>
<dbReference type="SMART" id="SM00271">
    <property type="entry name" value="DnaJ"/>
    <property type="match status" value="1"/>
</dbReference>
<gene>
    <name evidence="3" type="ORF">CW354_21555</name>
</gene>
<dbReference type="Proteomes" id="UP000239504">
    <property type="component" value="Unassembled WGS sequence"/>
</dbReference>
<dbReference type="Pfam" id="PF00226">
    <property type="entry name" value="DnaJ"/>
    <property type="match status" value="1"/>
</dbReference>
<feature type="region of interest" description="Disordered" evidence="1">
    <location>
        <begin position="1"/>
        <end position="89"/>
    </location>
</feature>
<feature type="domain" description="J" evidence="2">
    <location>
        <begin position="191"/>
        <end position="248"/>
    </location>
</feature>
<reference evidence="3 4" key="1">
    <citation type="submission" date="2017-12" db="EMBL/GenBank/DDBJ databases">
        <authorList>
            <person name="Hurst M.R.H."/>
        </authorList>
    </citation>
    <scope>NUCLEOTIDE SEQUENCE [LARGE SCALE GENOMIC DNA]</scope>
    <source>
        <strain evidence="3 4">SY-3-19</strain>
    </source>
</reference>
<keyword evidence="4" id="KW-1185">Reference proteome</keyword>
<dbReference type="PROSITE" id="PS50076">
    <property type="entry name" value="DNAJ_2"/>
    <property type="match status" value="1"/>
</dbReference>
<evidence type="ECO:0000256" key="1">
    <source>
        <dbReference type="SAM" id="MobiDB-lite"/>
    </source>
</evidence>
<proteinExistence type="predicted"/>
<protein>
    <submittedName>
        <fullName evidence="3">Molecular chaperone DnaJ</fullName>
    </submittedName>
</protein>
<dbReference type="EMBL" id="PJCH01000017">
    <property type="protein sequence ID" value="PQA85529.1"/>
    <property type="molecule type" value="Genomic_DNA"/>
</dbReference>
<sequence length="249" mass="27929">MDGIGNRHGPRNDITAIDVKIVSRRNRPHIAPMSERNYKPRLGFDIRVKPPGQEKKKKTASAAQSGEDPSKHDCAAPDCESKAACSLPKSPREPRERIWLCMAHAREHNRSWNYFEGLSEGEAQKVREASQYGDRPTWSMGKNDRARAAANARGPADMEDSFGVFGKEAKVQTETRGHYRGGKRLTKLQVNAFDTMALSYSASSGEIRRRYAELVRRFHPDSNGGDRSAEQQLAEVVKAHQILKKGQFL</sequence>
<organism evidence="3 4">
    <name type="scientific">Hyphococcus luteus</name>
    <dbReference type="NCBI Taxonomy" id="2058213"/>
    <lineage>
        <taxon>Bacteria</taxon>
        <taxon>Pseudomonadati</taxon>
        <taxon>Pseudomonadota</taxon>
        <taxon>Alphaproteobacteria</taxon>
        <taxon>Parvularculales</taxon>
        <taxon>Parvularculaceae</taxon>
        <taxon>Hyphococcus</taxon>
    </lineage>
</organism>
<evidence type="ECO:0000313" key="3">
    <source>
        <dbReference type="EMBL" id="PQA85529.1"/>
    </source>
</evidence>
<evidence type="ECO:0000259" key="2">
    <source>
        <dbReference type="PROSITE" id="PS50076"/>
    </source>
</evidence>
<dbReference type="InterPro" id="IPR036869">
    <property type="entry name" value="J_dom_sf"/>
</dbReference>
<dbReference type="PRINTS" id="PR00625">
    <property type="entry name" value="JDOMAIN"/>
</dbReference>
<feature type="compositionally biased region" description="Basic and acidic residues" evidence="1">
    <location>
        <begin position="36"/>
        <end position="54"/>
    </location>
</feature>
<dbReference type="SUPFAM" id="SSF46565">
    <property type="entry name" value="Chaperone J-domain"/>
    <property type="match status" value="1"/>
</dbReference>
<accession>A0A2S7JZ47</accession>